<feature type="compositionally biased region" description="Pro residues" evidence="8">
    <location>
        <begin position="390"/>
        <end position="414"/>
    </location>
</feature>
<evidence type="ECO:0000256" key="2">
    <source>
        <dbReference type="ARBA" id="ARBA00022801"/>
    </source>
</evidence>
<dbReference type="GO" id="GO:0030245">
    <property type="term" value="P:cellulose catabolic process"/>
    <property type="evidence" value="ECO:0007669"/>
    <property type="project" value="UniProtKB-KW"/>
</dbReference>
<dbReference type="InterPro" id="IPR001547">
    <property type="entry name" value="Glyco_hydro_5"/>
</dbReference>
<accession>A0A1G9P1G9</accession>
<dbReference type="InterPro" id="IPR001919">
    <property type="entry name" value="CBD2"/>
</dbReference>
<gene>
    <name evidence="11" type="ORF">SAMN05428957_101126</name>
</gene>
<evidence type="ECO:0000256" key="5">
    <source>
        <dbReference type="ARBA" id="ARBA00023295"/>
    </source>
</evidence>
<dbReference type="STRING" id="1527607.SAMN05428957_101126"/>
<sequence>MHSQPPLRTPRSLSASALLRSAALAAGLLMATATASGYEVRAGHILDAAGNTVQLRGVNWFGAETETHALHGLWARNWKDMIDQMQGQGFNAVRLPFCPATLQGVAPSGIDYSRNADLQGLNSLQVLDAVVLELSRRGMYILLDHHTSDCQSISELWYTPGYSETQWLNDLAFVAQRYREVPGVIGIDIKNEPHGAATWGTGNVATDWNLAAERAAARVLPIAPHWLIAVEGIGASAHCSSQAGHFWGSNIEPLECKPLAIPADRLLLAPHTYGPDVYVQPYFNAADFPANMPAIWEQQFGRFVQKGYTLLLGEFGGKYGQGHAGDVAWQDALVDYLVGKGVRSGFYWSWNPNSGDTGGILQDDWQTVRSDKVQLLQRLWGNVGGSTTPAPEPANPLPPAPTPQPDPAPAPTPTPGQAQFAFQQIVDTDWGSGYCQRIQVHNTGTTTGDWVLITPISGQVTTLWSAQWLQQGNLLGAIGLDWNHSLAPGASTEFGFCAQR</sequence>
<keyword evidence="2 7" id="KW-0378">Hydrolase</keyword>
<dbReference type="InterPro" id="IPR012291">
    <property type="entry name" value="CBM2_carb-bd_dom_sf"/>
</dbReference>
<dbReference type="PANTHER" id="PTHR35923:SF2">
    <property type="entry name" value="ENDOGLUCANASE"/>
    <property type="match status" value="1"/>
</dbReference>
<dbReference type="PANTHER" id="PTHR35923">
    <property type="entry name" value="MAJOR EXTRACELLULAR ENDOGLUCANASE"/>
    <property type="match status" value="1"/>
</dbReference>
<feature type="domain" description="CBM2" evidence="10">
    <location>
        <begin position="409"/>
        <end position="500"/>
    </location>
</feature>
<feature type="signal peptide" evidence="9">
    <location>
        <begin position="1"/>
        <end position="25"/>
    </location>
</feature>
<keyword evidence="3 7" id="KW-0136">Cellulose degradation</keyword>
<evidence type="ECO:0000256" key="7">
    <source>
        <dbReference type="RuleBase" id="RU361153"/>
    </source>
</evidence>
<dbReference type="SUPFAM" id="SSF49384">
    <property type="entry name" value="Carbohydrate-binding domain"/>
    <property type="match status" value="1"/>
</dbReference>
<feature type="chain" id="PRO_5011661337" description="Endoglucanase" evidence="9">
    <location>
        <begin position="26"/>
        <end position="500"/>
    </location>
</feature>
<comment type="similarity">
    <text evidence="7">Belongs to the glycosyl hydrolase 5 (cellulase A) family.</text>
</comment>
<dbReference type="InterPro" id="IPR017853">
    <property type="entry name" value="GH"/>
</dbReference>
<dbReference type="SMART" id="SM00637">
    <property type="entry name" value="CBD_II"/>
    <property type="match status" value="1"/>
</dbReference>
<dbReference type="SUPFAM" id="SSF51445">
    <property type="entry name" value="(Trans)glycosidases"/>
    <property type="match status" value="1"/>
</dbReference>
<comment type="catalytic activity">
    <reaction evidence="1 7">
        <text>Endohydrolysis of (1-&gt;4)-beta-D-glucosidic linkages in cellulose, lichenin and cereal beta-D-glucans.</text>
        <dbReference type="EC" id="3.2.1.4"/>
    </reaction>
</comment>
<evidence type="ECO:0000256" key="8">
    <source>
        <dbReference type="SAM" id="MobiDB-lite"/>
    </source>
</evidence>
<dbReference type="AlphaFoldDB" id="A0A1G9P1G9"/>
<dbReference type="PROSITE" id="PS51173">
    <property type="entry name" value="CBM2"/>
    <property type="match status" value="1"/>
</dbReference>
<keyword evidence="9" id="KW-0732">Signal</keyword>
<keyword evidence="4 7" id="KW-0119">Carbohydrate metabolism</keyword>
<dbReference type="PROSITE" id="PS00659">
    <property type="entry name" value="GLYCOSYL_HYDROL_F5"/>
    <property type="match status" value="1"/>
</dbReference>
<dbReference type="GO" id="GO:0008810">
    <property type="term" value="F:cellulase activity"/>
    <property type="evidence" value="ECO:0007669"/>
    <property type="project" value="UniProtKB-EC"/>
</dbReference>
<organism evidence="11 12">
    <name type="scientific">Oryzisolibacter propanilivorax</name>
    <dbReference type="NCBI Taxonomy" id="1527607"/>
    <lineage>
        <taxon>Bacteria</taxon>
        <taxon>Pseudomonadati</taxon>
        <taxon>Pseudomonadota</taxon>
        <taxon>Betaproteobacteria</taxon>
        <taxon>Burkholderiales</taxon>
        <taxon>Comamonadaceae</taxon>
        <taxon>Oryzisolibacter</taxon>
    </lineage>
</organism>
<evidence type="ECO:0000256" key="9">
    <source>
        <dbReference type="SAM" id="SignalP"/>
    </source>
</evidence>
<dbReference type="OrthoDB" id="1153097at2"/>
<protein>
    <recommendedName>
        <fullName evidence="7">Endoglucanase</fullName>
        <ecNumber evidence="7">3.2.1.4</ecNumber>
    </recommendedName>
</protein>
<evidence type="ECO:0000259" key="10">
    <source>
        <dbReference type="PROSITE" id="PS51173"/>
    </source>
</evidence>
<keyword evidence="6 7" id="KW-0624">Polysaccharide degradation</keyword>
<dbReference type="EMBL" id="FNHP01000001">
    <property type="protein sequence ID" value="SDL92393.1"/>
    <property type="molecule type" value="Genomic_DNA"/>
</dbReference>
<dbReference type="Pfam" id="PF00150">
    <property type="entry name" value="Cellulase"/>
    <property type="match status" value="1"/>
</dbReference>
<dbReference type="EC" id="3.2.1.4" evidence="7"/>
<dbReference type="GO" id="GO:0030247">
    <property type="term" value="F:polysaccharide binding"/>
    <property type="evidence" value="ECO:0007669"/>
    <property type="project" value="UniProtKB-UniRule"/>
</dbReference>
<keyword evidence="5 7" id="KW-0326">Glycosidase</keyword>
<proteinExistence type="inferred from homology"/>
<feature type="region of interest" description="Disordered" evidence="8">
    <location>
        <begin position="382"/>
        <end position="416"/>
    </location>
</feature>
<evidence type="ECO:0000313" key="12">
    <source>
        <dbReference type="Proteomes" id="UP000198552"/>
    </source>
</evidence>
<dbReference type="Pfam" id="PF00553">
    <property type="entry name" value="CBM_2"/>
    <property type="match status" value="1"/>
</dbReference>
<dbReference type="Gene3D" id="3.20.20.80">
    <property type="entry name" value="Glycosidases"/>
    <property type="match status" value="1"/>
</dbReference>
<evidence type="ECO:0000256" key="1">
    <source>
        <dbReference type="ARBA" id="ARBA00000966"/>
    </source>
</evidence>
<dbReference type="InterPro" id="IPR008965">
    <property type="entry name" value="CBM2/CBM3_carb-bd_dom_sf"/>
</dbReference>
<evidence type="ECO:0000256" key="6">
    <source>
        <dbReference type="ARBA" id="ARBA00023326"/>
    </source>
</evidence>
<dbReference type="Gene3D" id="2.60.40.290">
    <property type="match status" value="1"/>
</dbReference>
<evidence type="ECO:0000313" key="11">
    <source>
        <dbReference type="EMBL" id="SDL92393.1"/>
    </source>
</evidence>
<dbReference type="InterPro" id="IPR018087">
    <property type="entry name" value="Glyco_hydro_5_CS"/>
</dbReference>
<keyword evidence="12" id="KW-1185">Reference proteome</keyword>
<reference evidence="12" key="1">
    <citation type="submission" date="2016-10" db="EMBL/GenBank/DDBJ databases">
        <authorList>
            <person name="Varghese N."/>
            <person name="Submissions S."/>
        </authorList>
    </citation>
    <scope>NUCLEOTIDE SEQUENCE [LARGE SCALE GENOMIC DNA]</scope>
    <source>
        <strain evidence="12">EPL6</strain>
    </source>
</reference>
<dbReference type="Proteomes" id="UP000198552">
    <property type="component" value="Unassembled WGS sequence"/>
</dbReference>
<evidence type="ECO:0000256" key="4">
    <source>
        <dbReference type="ARBA" id="ARBA00023277"/>
    </source>
</evidence>
<name>A0A1G9P1G9_9BURK</name>
<evidence type="ECO:0000256" key="3">
    <source>
        <dbReference type="ARBA" id="ARBA00023001"/>
    </source>
</evidence>
<dbReference type="RefSeq" id="WP_091565406.1">
    <property type="nucleotide sequence ID" value="NZ_FNHP01000001.1"/>
</dbReference>